<feature type="domain" description="Receptor ligand binding region" evidence="5">
    <location>
        <begin position="225"/>
        <end position="439"/>
    </location>
</feature>
<dbReference type="InterPro" id="IPR001828">
    <property type="entry name" value="ANF_lig-bd_rcpt"/>
</dbReference>
<evidence type="ECO:0000256" key="3">
    <source>
        <dbReference type="ARBA" id="ARBA00022989"/>
    </source>
</evidence>
<evidence type="ECO:0000256" key="2">
    <source>
        <dbReference type="ARBA" id="ARBA00022692"/>
    </source>
</evidence>
<evidence type="ECO:0000313" key="6">
    <source>
        <dbReference type="EMBL" id="CAG9322979.1"/>
    </source>
</evidence>
<protein>
    <recommendedName>
        <fullName evidence="5">Receptor ligand binding region domain-containing protein</fullName>
    </recommendedName>
</protein>
<dbReference type="Proteomes" id="UP001162131">
    <property type="component" value="Unassembled WGS sequence"/>
</dbReference>
<gene>
    <name evidence="6" type="ORF">BSTOLATCC_MIC32884</name>
</gene>
<dbReference type="EMBL" id="CAJZBQ010000033">
    <property type="protein sequence ID" value="CAG9322979.1"/>
    <property type="molecule type" value="Genomic_DNA"/>
</dbReference>
<keyword evidence="4" id="KW-0472">Membrane</keyword>
<evidence type="ECO:0000256" key="4">
    <source>
        <dbReference type="ARBA" id="ARBA00023136"/>
    </source>
</evidence>
<organism evidence="6 7">
    <name type="scientific">Blepharisma stoltei</name>
    <dbReference type="NCBI Taxonomy" id="1481888"/>
    <lineage>
        <taxon>Eukaryota</taxon>
        <taxon>Sar</taxon>
        <taxon>Alveolata</taxon>
        <taxon>Ciliophora</taxon>
        <taxon>Postciliodesmatophora</taxon>
        <taxon>Heterotrichea</taxon>
        <taxon>Heterotrichida</taxon>
        <taxon>Blepharismidae</taxon>
        <taxon>Blepharisma</taxon>
    </lineage>
</organism>
<evidence type="ECO:0000259" key="5">
    <source>
        <dbReference type="Pfam" id="PF01094"/>
    </source>
</evidence>
<name>A0AAU9JQ03_9CILI</name>
<keyword evidence="2" id="KW-0812">Transmembrane</keyword>
<comment type="caution">
    <text evidence="6">The sequence shown here is derived from an EMBL/GenBank/DDBJ whole genome shotgun (WGS) entry which is preliminary data.</text>
</comment>
<comment type="subcellular location">
    <subcellularLocation>
        <location evidence="1">Membrane</location>
    </subcellularLocation>
</comment>
<proteinExistence type="predicted"/>
<keyword evidence="7" id="KW-1185">Reference proteome</keyword>
<dbReference type="AlphaFoldDB" id="A0AAU9JQ03"/>
<dbReference type="SUPFAM" id="SSF53822">
    <property type="entry name" value="Periplasmic binding protein-like I"/>
    <property type="match status" value="1"/>
</dbReference>
<dbReference type="Gene3D" id="3.40.50.2300">
    <property type="match status" value="1"/>
</dbReference>
<keyword evidence="3" id="KW-1133">Transmembrane helix</keyword>
<accession>A0AAU9JQ03</accession>
<dbReference type="GO" id="GO:0016020">
    <property type="term" value="C:membrane"/>
    <property type="evidence" value="ECO:0007669"/>
    <property type="project" value="UniProtKB-SubCell"/>
</dbReference>
<sequence>MSFYWRKEFLVRFFDTRLQLNLFSIAISCDLDQESINNIISKDLKPSGIAYILILADSENCKKIQSSLIFYNMIISGYLIILGHSCLNNSVIDGSLLILPSNDIYSVTEEESYSNSLAFVLKKLENGYGNQISTKFQLWNSFQELKKSFEWDFTIINQQNSSFYSVGKISNEALEITENITYPGGSTNIPASKISIWISGNVGSSNPPGYSPNPVNGLNHEGSYFAIKKINESKEVLQNFIFKLNDQINCGASVWIYNYAKSCYLENKNEMGVAYLASYLLSISINTLNLFKNMNMSIPMASGVNSATPLTNSTIFPTYTRVSTNSEYMGKTWVMYMKVMGWTSCVVFYADDAYDVGVYQLFLESAEAQGIKILNKEEYRKIPFTYNTSQLETYRKNFQDAIDQNCNIFFLFMADPSYIYTFDSFYDMGMRRGDALFLLNALTGSDIFFKAYGYNTDKIQELFYGTFFYLFQNGLELWVIS</sequence>
<dbReference type="InterPro" id="IPR028082">
    <property type="entry name" value="Peripla_BP_I"/>
</dbReference>
<dbReference type="Pfam" id="PF01094">
    <property type="entry name" value="ANF_receptor"/>
    <property type="match status" value="1"/>
</dbReference>
<evidence type="ECO:0000256" key="1">
    <source>
        <dbReference type="ARBA" id="ARBA00004370"/>
    </source>
</evidence>
<evidence type="ECO:0000313" key="7">
    <source>
        <dbReference type="Proteomes" id="UP001162131"/>
    </source>
</evidence>
<reference evidence="6" key="1">
    <citation type="submission" date="2021-09" db="EMBL/GenBank/DDBJ databases">
        <authorList>
            <consortium name="AG Swart"/>
            <person name="Singh M."/>
            <person name="Singh A."/>
            <person name="Seah K."/>
            <person name="Emmerich C."/>
        </authorList>
    </citation>
    <scope>NUCLEOTIDE SEQUENCE</scope>
    <source>
        <strain evidence="6">ATCC30299</strain>
    </source>
</reference>
<dbReference type="PROSITE" id="PS51257">
    <property type="entry name" value="PROKAR_LIPOPROTEIN"/>
    <property type="match status" value="1"/>
</dbReference>